<reference evidence="1" key="1">
    <citation type="journal article" date="2014" name="Front. Microbiol.">
        <title>High frequency of phylogenetically diverse reductive dehalogenase-homologous genes in deep subseafloor sedimentary metagenomes.</title>
        <authorList>
            <person name="Kawai M."/>
            <person name="Futagami T."/>
            <person name="Toyoda A."/>
            <person name="Takaki Y."/>
            <person name="Nishi S."/>
            <person name="Hori S."/>
            <person name="Arai W."/>
            <person name="Tsubouchi T."/>
            <person name="Morono Y."/>
            <person name="Uchiyama I."/>
            <person name="Ito T."/>
            <person name="Fujiyama A."/>
            <person name="Inagaki F."/>
            <person name="Takami H."/>
        </authorList>
    </citation>
    <scope>NUCLEOTIDE SEQUENCE</scope>
    <source>
        <strain evidence="1">Expedition CK06-06</strain>
    </source>
</reference>
<proteinExistence type="predicted"/>
<gene>
    <name evidence="1" type="ORF">S01H4_01819</name>
</gene>
<dbReference type="Gene3D" id="3.40.50.1360">
    <property type="match status" value="1"/>
</dbReference>
<protein>
    <recommendedName>
        <fullName evidence="2">Glucosamine/galactosamine-6-phosphate isomerase domain-containing protein</fullName>
    </recommendedName>
</protein>
<dbReference type="InterPro" id="IPR037171">
    <property type="entry name" value="NagB/RpiA_transferase-like"/>
</dbReference>
<dbReference type="AlphaFoldDB" id="X1AEQ9"/>
<dbReference type="SUPFAM" id="SSF100950">
    <property type="entry name" value="NagB/RpiA/CoA transferase-like"/>
    <property type="match status" value="1"/>
</dbReference>
<evidence type="ECO:0008006" key="2">
    <source>
        <dbReference type="Google" id="ProtNLM"/>
    </source>
</evidence>
<dbReference type="EMBL" id="BART01000358">
    <property type="protein sequence ID" value="GAG71198.1"/>
    <property type="molecule type" value="Genomic_DNA"/>
</dbReference>
<sequence length="101" mass="11434">MRNGLLKEMKIDQLKIEIYKTNKEMGEAAAEEAADAIKTAINSRNIANVMLATGNSQLSFLKKLRRYRVTETRIGEVKEARTSVGGNSLVFLKYFFKLMNC</sequence>
<organism evidence="1">
    <name type="scientific">marine sediment metagenome</name>
    <dbReference type="NCBI Taxonomy" id="412755"/>
    <lineage>
        <taxon>unclassified sequences</taxon>
        <taxon>metagenomes</taxon>
        <taxon>ecological metagenomes</taxon>
    </lineage>
</organism>
<comment type="caution">
    <text evidence="1">The sequence shown here is derived from an EMBL/GenBank/DDBJ whole genome shotgun (WGS) entry which is preliminary data.</text>
</comment>
<evidence type="ECO:0000313" key="1">
    <source>
        <dbReference type="EMBL" id="GAG71198.1"/>
    </source>
</evidence>
<accession>X1AEQ9</accession>
<name>X1AEQ9_9ZZZZ</name>